<dbReference type="GO" id="GO:0030705">
    <property type="term" value="P:cytoskeleton-dependent intracellular transport"/>
    <property type="evidence" value="ECO:0007669"/>
    <property type="project" value="InterPro"/>
</dbReference>
<feature type="coiled-coil region" evidence="4">
    <location>
        <begin position="558"/>
        <end position="631"/>
    </location>
</feature>
<dbReference type="EMBL" id="PJQM01003163">
    <property type="protein sequence ID" value="RCH90407.1"/>
    <property type="molecule type" value="Genomic_DNA"/>
</dbReference>
<keyword evidence="2" id="KW-0963">Cytoplasm</keyword>
<feature type="coiled-coil region" evidence="4">
    <location>
        <begin position="188"/>
        <end position="440"/>
    </location>
</feature>
<dbReference type="CDD" id="cd22211">
    <property type="entry name" value="HkD_SF"/>
    <property type="match status" value="1"/>
</dbReference>
<dbReference type="STRING" id="4846.A0A367JKE0"/>
<organism evidence="7 8">
    <name type="scientific">Rhizopus stolonifer</name>
    <name type="common">Rhizopus nigricans</name>
    <dbReference type="NCBI Taxonomy" id="4846"/>
    <lineage>
        <taxon>Eukaryota</taxon>
        <taxon>Fungi</taxon>
        <taxon>Fungi incertae sedis</taxon>
        <taxon>Mucoromycota</taxon>
        <taxon>Mucoromycotina</taxon>
        <taxon>Mucoromycetes</taxon>
        <taxon>Mucorales</taxon>
        <taxon>Mucorineae</taxon>
        <taxon>Rhizopodaceae</taxon>
        <taxon>Rhizopus</taxon>
    </lineage>
</organism>
<dbReference type="PANTHER" id="PTHR18947">
    <property type="entry name" value="HOOK PROTEINS"/>
    <property type="match status" value="1"/>
</dbReference>
<accession>A0A367JKE0</accession>
<comment type="subcellular location">
    <subcellularLocation>
        <location evidence="1">Cytoplasm</location>
    </subcellularLocation>
</comment>
<reference evidence="7 8" key="1">
    <citation type="journal article" date="2018" name="G3 (Bethesda)">
        <title>Phylogenetic and Phylogenomic Definition of Rhizopus Species.</title>
        <authorList>
            <person name="Gryganskyi A.P."/>
            <person name="Golan J."/>
            <person name="Dolatabadi S."/>
            <person name="Mondo S."/>
            <person name="Robb S."/>
            <person name="Idnurm A."/>
            <person name="Muszewska A."/>
            <person name="Steczkiewicz K."/>
            <person name="Masonjones S."/>
            <person name="Liao H.L."/>
            <person name="Gajdeczka M.T."/>
            <person name="Anike F."/>
            <person name="Vuek A."/>
            <person name="Anishchenko I.M."/>
            <person name="Voigt K."/>
            <person name="de Hoog G.S."/>
            <person name="Smith M.E."/>
            <person name="Heitman J."/>
            <person name="Vilgalys R."/>
            <person name="Stajich J.E."/>
        </authorList>
    </citation>
    <scope>NUCLEOTIDE SEQUENCE [LARGE SCALE GENOMIC DNA]</scope>
    <source>
        <strain evidence="7 8">LSU 92-RS-03</strain>
    </source>
</reference>
<proteinExistence type="predicted"/>
<evidence type="ECO:0000259" key="5">
    <source>
        <dbReference type="Pfam" id="PF05622"/>
    </source>
</evidence>
<evidence type="ECO:0000313" key="7">
    <source>
        <dbReference type="EMBL" id="RCH90407.1"/>
    </source>
</evidence>
<dbReference type="Pfam" id="PF19047">
    <property type="entry name" value="HOOK_N"/>
    <property type="match status" value="1"/>
</dbReference>
<dbReference type="OrthoDB" id="49395at2759"/>
<dbReference type="InterPro" id="IPR008636">
    <property type="entry name" value="Hook_C"/>
</dbReference>
<dbReference type="InterPro" id="IPR043936">
    <property type="entry name" value="HOOK_N"/>
</dbReference>
<dbReference type="AlphaFoldDB" id="A0A367JKE0"/>
<evidence type="ECO:0000259" key="6">
    <source>
        <dbReference type="Pfam" id="PF19047"/>
    </source>
</evidence>
<dbReference type="SUPFAM" id="SSF116907">
    <property type="entry name" value="Hook domain"/>
    <property type="match status" value="1"/>
</dbReference>
<protein>
    <recommendedName>
        <fullName evidence="9">Calponin-homology (CH) domain-containing protein</fullName>
    </recommendedName>
</protein>
<dbReference type="GO" id="GO:0005737">
    <property type="term" value="C:cytoplasm"/>
    <property type="evidence" value="ECO:0007669"/>
    <property type="project" value="UniProtKB-SubCell"/>
</dbReference>
<dbReference type="GO" id="GO:0005815">
    <property type="term" value="C:microtubule organizing center"/>
    <property type="evidence" value="ECO:0007669"/>
    <property type="project" value="TreeGrafter"/>
</dbReference>
<evidence type="ECO:0000256" key="2">
    <source>
        <dbReference type="ARBA" id="ARBA00022490"/>
    </source>
</evidence>
<dbReference type="PANTHER" id="PTHR18947:SF28">
    <property type="entry name" value="GIRDIN, ISOFORM A"/>
    <property type="match status" value="1"/>
</dbReference>
<dbReference type="GO" id="GO:0031122">
    <property type="term" value="P:cytoplasmic microtubule organization"/>
    <property type="evidence" value="ECO:0007669"/>
    <property type="project" value="InterPro"/>
</dbReference>
<evidence type="ECO:0008006" key="9">
    <source>
        <dbReference type="Google" id="ProtNLM"/>
    </source>
</evidence>
<evidence type="ECO:0000256" key="4">
    <source>
        <dbReference type="SAM" id="Coils"/>
    </source>
</evidence>
<keyword evidence="3 4" id="KW-0175">Coiled coil</keyword>
<dbReference type="GO" id="GO:0008017">
    <property type="term" value="F:microtubule binding"/>
    <property type="evidence" value="ECO:0007669"/>
    <property type="project" value="InterPro"/>
</dbReference>
<feature type="coiled-coil region" evidence="4">
    <location>
        <begin position="476"/>
        <end position="532"/>
    </location>
</feature>
<gene>
    <name evidence="7" type="ORF">CU098_004405</name>
</gene>
<evidence type="ECO:0000256" key="3">
    <source>
        <dbReference type="ARBA" id="ARBA00023054"/>
    </source>
</evidence>
<comment type="caution">
    <text evidence="7">The sequence shown here is derived from an EMBL/GenBank/DDBJ whole genome shotgun (WGS) entry which is preliminary data.</text>
</comment>
<feature type="domain" description="HOOK N-terminal" evidence="6">
    <location>
        <begin position="14"/>
        <end position="151"/>
    </location>
</feature>
<evidence type="ECO:0000313" key="8">
    <source>
        <dbReference type="Proteomes" id="UP000253551"/>
    </source>
</evidence>
<feature type="domain" description="Hook C-terminal" evidence="5">
    <location>
        <begin position="215"/>
        <end position="586"/>
    </location>
</feature>
<dbReference type="Proteomes" id="UP000253551">
    <property type="component" value="Unassembled WGS sequence"/>
</dbReference>
<sequence length="800" mass="94027">MMRIAESEGGPAAAVVQWINSFESISHSVSRIQDLSDGITLFEVASNIDYKWFKLIRSADVGDNWVLKINNLKKLYKLISRYYEEKLGVSFSKLPEINLNAIAKDSDPHEIIQLCKYVLYIAVCCPDNSQYIQNITQLSNASQENLMFFIDEIMRYTKDDQPMEPQQASEHDTQMHSFADEGTYKSELTRIVKEKEELEIQNRQLIDKHSELLTRYDRLENEKQDLQARLKDMDTAVAQANETGRADFIMRTEIEHLKQDLQRSEDTRQEQERRLDDQTFQINDLTKRNEELTKYAEQAVRLKDQLDEHRHVAEKLQKAENVIEKYKKKLEETADLRRQVKALEDQNHTLMDRNQKIEDEYRNVLAFKTLMDSYKDQVTMLETKNNELVREKNKLDYELVQMTKKMELLEADRERDSDRIQTLEENLQEAQLGMGSLVERPTANRTSEADTDDIMEIDDEFNLNDSLEDSLKESNVTELKLSKRRLERQVKTLQEENAQGRNQKAVVLQHLLDDANRLKNQFEKSYIEVSQERDILQSDMARIREGIPDALVNQNQHTLSLRLRIVELEKEIKSLNETVKKLEQKIAEGRFSDGEEGGDFHAKYVELESRSKQLEEQTKKQLQDINKLLLEKDLLQGQSIEQKDLLLEKERLNSEMKASLAAFEAKGDEPFKQQNAHLQQQLIQLQEELHEVKTKLKKAKEFIKQQDKLFKDSKEQALDGNKNEAISSMKTEIAMREEEIEKLKKFLQETRIQARREQQLMISAWYDMSRRTNKEVVNKTFPNSWLGQQRRTLDNQLKRR</sequence>
<name>A0A367JKE0_RHIST</name>
<dbReference type="InterPro" id="IPR036872">
    <property type="entry name" value="CH_dom_sf"/>
</dbReference>
<evidence type="ECO:0000256" key="1">
    <source>
        <dbReference type="ARBA" id="ARBA00004496"/>
    </source>
</evidence>
<dbReference type="Gene3D" id="1.10.418.10">
    <property type="entry name" value="Calponin-like domain"/>
    <property type="match status" value="1"/>
</dbReference>
<dbReference type="GO" id="GO:0051959">
    <property type="term" value="F:dynein light intermediate chain binding"/>
    <property type="evidence" value="ECO:0007669"/>
    <property type="project" value="TreeGrafter"/>
</dbReference>
<dbReference type="Pfam" id="PF05622">
    <property type="entry name" value="HOOK"/>
    <property type="match status" value="1"/>
</dbReference>
<keyword evidence="8" id="KW-1185">Reference proteome</keyword>
<feature type="coiled-coil region" evidence="4">
    <location>
        <begin position="675"/>
        <end position="702"/>
    </location>
</feature>